<dbReference type="AlphaFoldDB" id="A0A094LRA1"/>
<dbReference type="STRING" id="1515746.HR45_09840"/>
<protein>
    <recommendedName>
        <fullName evidence="5">DUF3014 domain-containing protein</fullName>
    </recommendedName>
</protein>
<dbReference type="InterPro" id="IPR021382">
    <property type="entry name" value="DUF3014"/>
</dbReference>
<keyword evidence="2" id="KW-0472">Membrane</keyword>
<accession>A0A094LRA1</accession>
<dbReference type="RefSeq" id="WP_037442316.1">
    <property type="nucleotide sequence ID" value="NZ_JPEO01000005.1"/>
</dbReference>
<dbReference type="OrthoDB" id="5502479at2"/>
<reference evidence="3 4" key="1">
    <citation type="submission" date="2014-06" db="EMBL/GenBank/DDBJ databases">
        <title>Shewanella sp. YQH10.</title>
        <authorList>
            <person name="Liu Y."/>
            <person name="Zeng R."/>
        </authorList>
    </citation>
    <scope>NUCLEOTIDE SEQUENCE [LARGE SCALE GENOMIC DNA]</scope>
    <source>
        <strain evidence="3 4">YQH10</strain>
    </source>
</reference>
<organism evidence="3 4">
    <name type="scientific">Shewanella mangrovi</name>
    <dbReference type="NCBI Taxonomy" id="1515746"/>
    <lineage>
        <taxon>Bacteria</taxon>
        <taxon>Pseudomonadati</taxon>
        <taxon>Pseudomonadota</taxon>
        <taxon>Gammaproteobacteria</taxon>
        <taxon>Alteromonadales</taxon>
        <taxon>Shewanellaceae</taxon>
        <taxon>Shewanella</taxon>
    </lineage>
</organism>
<feature type="region of interest" description="Disordered" evidence="1">
    <location>
        <begin position="44"/>
        <end position="103"/>
    </location>
</feature>
<evidence type="ECO:0000313" key="3">
    <source>
        <dbReference type="EMBL" id="KFZ37708.1"/>
    </source>
</evidence>
<evidence type="ECO:0000313" key="4">
    <source>
        <dbReference type="Proteomes" id="UP000029264"/>
    </source>
</evidence>
<evidence type="ECO:0000256" key="1">
    <source>
        <dbReference type="SAM" id="MobiDB-lite"/>
    </source>
</evidence>
<keyword evidence="4" id="KW-1185">Reference proteome</keyword>
<keyword evidence="2" id="KW-0812">Transmembrane</keyword>
<feature type="transmembrane region" description="Helical" evidence="2">
    <location>
        <begin position="20"/>
        <end position="40"/>
    </location>
</feature>
<sequence>MQVNEEDRIAPQPQRANSAATGWAIAAVILIVVGAGYYFWSTDDQDGEPQTRTEVALPEPAPAEPLVTEANVPEPEAAPAAEPTPTVAETEVPKAEPLPELNESDTYVHDKVIAMADGMAIDPLLNNSDMVRQFVVFVDNIAQGQLARKTSPLQAPSQSFTVTDITNKTYLNPDSYHRYDVYADFLTGLDDEQLVTTYKRLSPLLEQAFAELGYPDMSFDSRLKEAMKELLATPVIEQPIELYSISVNYQFVDPKLEALPNAQKLLIRMGPENTRKVKKVMRRLLEIMNQ</sequence>
<dbReference type="EMBL" id="JPEO01000005">
    <property type="protein sequence ID" value="KFZ37708.1"/>
    <property type="molecule type" value="Genomic_DNA"/>
</dbReference>
<evidence type="ECO:0008006" key="5">
    <source>
        <dbReference type="Google" id="ProtNLM"/>
    </source>
</evidence>
<dbReference type="eggNOG" id="COG3468">
    <property type="taxonomic scope" value="Bacteria"/>
</dbReference>
<keyword evidence="2" id="KW-1133">Transmembrane helix</keyword>
<dbReference type="Proteomes" id="UP000029264">
    <property type="component" value="Unassembled WGS sequence"/>
</dbReference>
<gene>
    <name evidence="3" type="ORF">HR45_09840</name>
</gene>
<name>A0A094LRA1_9GAMM</name>
<comment type="caution">
    <text evidence="3">The sequence shown here is derived from an EMBL/GenBank/DDBJ whole genome shotgun (WGS) entry which is preliminary data.</text>
</comment>
<dbReference type="Pfam" id="PF11219">
    <property type="entry name" value="DUF3014"/>
    <property type="match status" value="1"/>
</dbReference>
<feature type="compositionally biased region" description="Low complexity" evidence="1">
    <location>
        <begin position="53"/>
        <end position="90"/>
    </location>
</feature>
<proteinExistence type="predicted"/>
<evidence type="ECO:0000256" key="2">
    <source>
        <dbReference type="SAM" id="Phobius"/>
    </source>
</evidence>